<dbReference type="InterPro" id="IPR011429">
    <property type="entry name" value="Cyt_c_Planctomycete-type"/>
</dbReference>
<dbReference type="PANTHER" id="PTHR35889">
    <property type="entry name" value="CYCLOINULO-OLIGOSACCHARIDE FRUCTANOTRANSFERASE-RELATED"/>
    <property type="match status" value="1"/>
</dbReference>
<evidence type="ECO:0000313" key="6">
    <source>
        <dbReference type="Proteomes" id="UP000076079"/>
    </source>
</evidence>
<dbReference type="RefSeq" id="WP_162271270.1">
    <property type="nucleotide sequence ID" value="NZ_CP015136.1"/>
</dbReference>
<dbReference type="PATRIC" id="fig|1813736.3.peg.248"/>
<dbReference type="InterPro" id="IPR011444">
    <property type="entry name" value="DUF1549"/>
</dbReference>
<protein>
    <submittedName>
        <fullName evidence="5">Planctomycete cytochrome C</fullName>
    </submittedName>
</protein>
<dbReference type="PANTHER" id="PTHR35889:SF3">
    <property type="entry name" value="F-BOX DOMAIN-CONTAINING PROTEIN"/>
    <property type="match status" value="1"/>
</dbReference>
<accession>A0A143PEY9</accession>
<feature type="domain" description="Cytochrome C Planctomycete-type" evidence="4">
    <location>
        <begin position="47"/>
        <end position="105"/>
    </location>
</feature>
<feature type="chain" id="PRO_5007511192" evidence="2">
    <location>
        <begin position="20"/>
        <end position="226"/>
    </location>
</feature>
<dbReference type="Pfam" id="PF07583">
    <property type="entry name" value="PSCyt2"/>
    <property type="match status" value="1"/>
</dbReference>
<proteinExistence type="predicted"/>
<feature type="domain" description="DUF1549" evidence="3">
    <location>
        <begin position="157"/>
        <end position="197"/>
    </location>
</feature>
<evidence type="ECO:0000259" key="3">
    <source>
        <dbReference type="Pfam" id="PF07583"/>
    </source>
</evidence>
<keyword evidence="2" id="KW-0732">Signal</keyword>
<dbReference type="AlphaFoldDB" id="A0A143PEY9"/>
<dbReference type="Pfam" id="PF07635">
    <property type="entry name" value="PSCyt1"/>
    <property type="match status" value="1"/>
</dbReference>
<name>A0A143PEY9_LUTPR</name>
<evidence type="ECO:0000313" key="5">
    <source>
        <dbReference type="EMBL" id="AMY07071.1"/>
    </source>
</evidence>
<dbReference type="Proteomes" id="UP000076079">
    <property type="component" value="Chromosome"/>
</dbReference>
<evidence type="ECO:0000256" key="2">
    <source>
        <dbReference type="SAM" id="SignalP"/>
    </source>
</evidence>
<keyword evidence="6" id="KW-1185">Reference proteome</keyword>
<dbReference type="GO" id="GO:0009055">
    <property type="term" value="F:electron transfer activity"/>
    <property type="evidence" value="ECO:0007669"/>
    <property type="project" value="InterPro"/>
</dbReference>
<feature type="signal peptide" evidence="2">
    <location>
        <begin position="1"/>
        <end position="19"/>
    </location>
</feature>
<reference evidence="5 6" key="1">
    <citation type="journal article" date="2016" name="Genome Announc.">
        <title>First Complete Genome Sequence of a Subdivision 6 Acidobacterium Strain.</title>
        <authorList>
            <person name="Huang S."/>
            <person name="Vieira S."/>
            <person name="Bunk B."/>
            <person name="Riedel T."/>
            <person name="Sproer C."/>
            <person name="Overmann J."/>
        </authorList>
    </citation>
    <scope>NUCLEOTIDE SEQUENCE [LARGE SCALE GENOMIC DNA]</scope>
    <source>
        <strain evidence="6">DSM 100886 HEG_-6_39</strain>
    </source>
</reference>
<dbReference type="STRING" id="1855912.LuPra_00235"/>
<gene>
    <name evidence="5" type="ORF">LuPra_00235</name>
</gene>
<organism evidence="5 6">
    <name type="scientific">Luteitalea pratensis</name>
    <dbReference type="NCBI Taxonomy" id="1855912"/>
    <lineage>
        <taxon>Bacteria</taxon>
        <taxon>Pseudomonadati</taxon>
        <taxon>Acidobacteriota</taxon>
        <taxon>Vicinamibacteria</taxon>
        <taxon>Vicinamibacterales</taxon>
        <taxon>Vicinamibacteraceae</taxon>
        <taxon>Luteitalea</taxon>
    </lineage>
</organism>
<sequence precursor="true">MAPLAGPVLALLAAFGAGCGVPGPTVDNLPERVDFALHVRPILSDRCFKCHGPDGAARKSELRLDREDVVFKRLASGATAVVRGRPRSSELVRRILSDDPAVLMPLPDSHLELSDYAKAVLVRWIDQGAEWKPHWSFTAPRMPELPPMPVHEAQSAPIDRFVRARLRAHGLEPHPEAPKEVLIRRVSLALTGLPPTTGRSGRLRSGPVTGCVRTRRRSPPGIAGLR</sequence>
<dbReference type="SUPFAM" id="SSF46626">
    <property type="entry name" value="Cytochrome c"/>
    <property type="match status" value="1"/>
</dbReference>
<feature type="region of interest" description="Disordered" evidence="1">
    <location>
        <begin position="193"/>
        <end position="226"/>
    </location>
</feature>
<reference evidence="6" key="2">
    <citation type="submission" date="2016-04" db="EMBL/GenBank/DDBJ databases">
        <title>First Complete Genome Sequence of a Subdivision 6 Acidobacterium.</title>
        <authorList>
            <person name="Huang S."/>
            <person name="Vieira S."/>
            <person name="Bunk B."/>
            <person name="Riedel T."/>
            <person name="Sproeer C."/>
            <person name="Overmann J."/>
        </authorList>
    </citation>
    <scope>NUCLEOTIDE SEQUENCE [LARGE SCALE GENOMIC DNA]</scope>
    <source>
        <strain evidence="6">DSM 100886 HEG_-6_39</strain>
    </source>
</reference>
<dbReference type="EMBL" id="CP015136">
    <property type="protein sequence ID" value="AMY07071.1"/>
    <property type="molecule type" value="Genomic_DNA"/>
</dbReference>
<dbReference type="GO" id="GO:0020037">
    <property type="term" value="F:heme binding"/>
    <property type="evidence" value="ECO:0007669"/>
    <property type="project" value="InterPro"/>
</dbReference>
<evidence type="ECO:0000256" key="1">
    <source>
        <dbReference type="SAM" id="MobiDB-lite"/>
    </source>
</evidence>
<dbReference type="InterPro" id="IPR036909">
    <property type="entry name" value="Cyt_c-like_dom_sf"/>
</dbReference>
<evidence type="ECO:0000259" key="4">
    <source>
        <dbReference type="Pfam" id="PF07635"/>
    </source>
</evidence>
<dbReference type="KEGG" id="abac:LuPra_00235"/>